<dbReference type="GO" id="GO:0070979">
    <property type="term" value="P:protein K11-linked ubiquitination"/>
    <property type="evidence" value="ECO:0007669"/>
    <property type="project" value="TreeGrafter"/>
</dbReference>
<dbReference type="AlphaFoldDB" id="A0A9W9YEE5"/>
<keyword evidence="1" id="KW-0132">Cell division</keyword>
<dbReference type="GO" id="GO:0005680">
    <property type="term" value="C:anaphase-promoting complex"/>
    <property type="evidence" value="ECO:0007669"/>
    <property type="project" value="InterPro"/>
</dbReference>
<dbReference type="GO" id="GO:0051301">
    <property type="term" value="P:cell division"/>
    <property type="evidence" value="ECO:0007669"/>
    <property type="project" value="UniProtKB-KW"/>
</dbReference>
<evidence type="ECO:0000313" key="5">
    <source>
        <dbReference type="Proteomes" id="UP001163046"/>
    </source>
</evidence>
<comment type="caution">
    <text evidence="4">The sequence shown here is derived from an EMBL/GenBank/DDBJ whole genome shotgun (WGS) entry which is preliminary data.</text>
</comment>
<evidence type="ECO:0000256" key="1">
    <source>
        <dbReference type="ARBA" id="ARBA00022618"/>
    </source>
</evidence>
<reference evidence="4" key="1">
    <citation type="submission" date="2023-01" db="EMBL/GenBank/DDBJ databases">
        <title>Genome assembly of the deep-sea coral Lophelia pertusa.</title>
        <authorList>
            <person name="Herrera S."/>
            <person name="Cordes E."/>
        </authorList>
    </citation>
    <scope>NUCLEOTIDE SEQUENCE</scope>
    <source>
        <strain evidence="4">USNM1676648</strain>
        <tissue evidence="4">Polyp</tissue>
    </source>
</reference>
<dbReference type="PANTHER" id="PTHR12827:SF3">
    <property type="entry name" value="ANAPHASE-PROMOTING COMPLEX SUBUNIT 1"/>
    <property type="match status" value="1"/>
</dbReference>
<dbReference type="GO" id="GO:0007091">
    <property type="term" value="P:metaphase/anaphase transition of mitotic cell cycle"/>
    <property type="evidence" value="ECO:0007669"/>
    <property type="project" value="TreeGrafter"/>
</dbReference>
<dbReference type="Proteomes" id="UP001163046">
    <property type="component" value="Unassembled WGS sequence"/>
</dbReference>
<dbReference type="InterPro" id="IPR024990">
    <property type="entry name" value="Apc1"/>
</dbReference>
<dbReference type="GO" id="GO:0060090">
    <property type="term" value="F:molecular adaptor activity"/>
    <property type="evidence" value="ECO:0007669"/>
    <property type="project" value="TreeGrafter"/>
</dbReference>
<dbReference type="OrthoDB" id="26401at2759"/>
<evidence type="ECO:0000256" key="2">
    <source>
        <dbReference type="ARBA" id="ARBA00022776"/>
    </source>
</evidence>
<protein>
    <submittedName>
        <fullName evidence="4">Anaphase-promoting complex subunit 1</fullName>
    </submittedName>
</protein>
<organism evidence="4 5">
    <name type="scientific">Desmophyllum pertusum</name>
    <dbReference type="NCBI Taxonomy" id="174260"/>
    <lineage>
        <taxon>Eukaryota</taxon>
        <taxon>Metazoa</taxon>
        <taxon>Cnidaria</taxon>
        <taxon>Anthozoa</taxon>
        <taxon>Hexacorallia</taxon>
        <taxon>Scleractinia</taxon>
        <taxon>Caryophylliina</taxon>
        <taxon>Caryophylliidae</taxon>
        <taxon>Desmophyllum</taxon>
    </lineage>
</organism>
<keyword evidence="3" id="KW-0131">Cell cycle</keyword>
<dbReference type="PANTHER" id="PTHR12827">
    <property type="entry name" value="MEIOTIC CHECKPOINT REGULATOR TSG24 FAMILY MEMBER"/>
    <property type="match status" value="1"/>
</dbReference>
<name>A0A9W9YEE5_9CNID</name>
<sequence>MAMGLRFAGSANQEAFNCLMFYTKHCKDLLSSSAVEQAGKPTVETCLNSILLSLAMVMAGNW</sequence>
<gene>
    <name evidence="4" type="primary">ANAPC1_2</name>
    <name evidence="4" type="ORF">OS493_021636</name>
</gene>
<proteinExistence type="predicted"/>
<dbReference type="EMBL" id="MU827791">
    <property type="protein sequence ID" value="KAJ7330708.1"/>
    <property type="molecule type" value="Genomic_DNA"/>
</dbReference>
<keyword evidence="2" id="KW-0498">Mitosis</keyword>
<accession>A0A9W9YEE5</accession>
<keyword evidence="5" id="KW-1185">Reference proteome</keyword>
<dbReference type="GO" id="GO:0031145">
    <property type="term" value="P:anaphase-promoting complex-dependent catabolic process"/>
    <property type="evidence" value="ECO:0007669"/>
    <property type="project" value="TreeGrafter"/>
</dbReference>
<evidence type="ECO:0000313" key="4">
    <source>
        <dbReference type="EMBL" id="KAJ7330708.1"/>
    </source>
</evidence>
<evidence type="ECO:0000256" key="3">
    <source>
        <dbReference type="ARBA" id="ARBA00023306"/>
    </source>
</evidence>